<dbReference type="SUPFAM" id="SSF54171">
    <property type="entry name" value="DNA-binding domain"/>
    <property type="match status" value="1"/>
</dbReference>
<dbReference type="EMBL" id="LDSE01000003">
    <property type="protein sequence ID" value="KTS69562.1"/>
    <property type="molecule type" value="Genomic_DNA"/>
</dbReference>
<comment type="similarity">
    <text evidence="1">Belongs to the 'phage' integrase family.</text>
</comment>
<dbReference type="PROSITE" id="PS51898">
    <property type="entry name" value="TYR_RECOMBINASE"/>
    <property type="match status" value="1"/>
</dbReference>
<evidence type="ECO:0000256" key="2">
    <source>
        <dbReference type="ARBA" id="ARBA00022908"/>
    </source>
</evidence>
<evidence type="ECO:0000313" key="8">
    <source>
        <dbReference type="EMBL" id="KTS69562.1"/>
    </source>
</evidence>
<evidence type="ECO:0000256" key="5">
    <source>
        <dbReference type="PROSITE-ProRule" id="PRU01248"/>
    </source>
</evidence>
<evidence type="ECO:0000313" key="9">
    <source>
        <dbReference type="Proteomes" id="UP000071979"/>
    </source>
</evidence>
<dbReference type="InterPro" id="IPR044068">
    <property type="entry name" value="CB"/>
</dbReference>
<dbReference type="InterPro" id="IPR015094">
    <property type="entry name" value="Integrase_lambda-typ_DNA-bd_N"/>
</dbReference>
<dbReference type="Gene3D" id="3.30.160.60">
    <property type="entry name" value="Classic Zinc Finger"/>
    <property type="match status" value="1"/>
</dbReference>
<reference evidence="8 9" key="1">
    <citation type="journal article" date="2016" name="Front. Microbiol.">
        <title>Genomic Resource of Rice Seed Associated Bacteria.</title>
        <authorList>
            <person name="Midha S."/>
            <person name="Bansal K."/>
            <person name="Sharma S."/>
            <person name="Kumar N."/>
            <person name="Patil P.P."/>
            <person name="Chaudhry V."/>
            <person name="Patil P.B."/>
        </authorList>
    </citation>
    <scope>NUCLEOTIDE SEQUENCE [LARGE SCALE GENOMIC DNA]</scope>
    <source>
        <strain evidence="8 9">SA3</strain>
    </source>
</reference>
<evidence type="ECO:0000256" key="1">
    <source>
        <dbReference type="ARBA" id="ARBA00008857"/>
    </source>
</evidence>
<dbReference type="InterPro" id="IPR053876">
    <property type="entry name" value="Phage_int_M"/>
</dbReference>
<evidence type="ECO:0000256" key="3">
    <source>
        <dbReference type="ARBA" id="ARBA00023125"/>
    </source>
</evidence>
<dbReference type="GO" id="GO:0003677">
    <property type="term" value="F:DNA binding"/>
    <property type="evidence" value="ECO:0007669"/>
    <property type="project" value="UniProtKB-UniRule"/>
</dbReference>
<accession>A0A8E1S265</accession>
<dbReference type="InterPro" id="IPR010998">
    <property type="entry name" value="Integrase_recombinase_N"/>
</dbReference>
<feature type="domain" description="Core-binding (CB)" evidence="7">
    <location>
        <begin position="76"/>
        <end position="157"/>
    </location>
</feature>
<evidence type="ECO:0000259" key="7">
    <source>
        <dbReference type="PROSITE" id="PS51900"/>
    </source>
</evidence>
<dbReference type="RefSeq" id="WP_058775565.1">
    <property type="nucleotide sequence ID" value="NZ_JBBCPZ010000018.1"/>
</dbReference>
<organism evidence="8 9">
    <name type="scientific">Pantoea dispersa</name>
    <dbReference type="NCBI Taxonomy" id="59814"/>
    <lineage>
        <taxon>Bacteria</taxon>
        <taxon>Pseudomonadati</taxon>
        <taxon>Pseudomonadota</taxon>
        <taxon>Gammaproteobacteria</taxon>
        <taxon>Enterobacterales</taxon>
        <taxon>Erwiniaceae</taxon>
        <taxon>Pantoea</taxon>
    </lineage>
</organism>
<comment type="caution">
    <text evidence="8">The sequence shown here is derived from an EMBL/GenBank/DDBJ whole genome shotgun (WGS) entry which is preliminary data.</text>
</comment>
<evidence type="ECO:0000259" key="6">
    <source>
        <dbReference type="PROSITE" id="PS51898"/>
    </source>
</evidence>
<dbReference type="InterPro" id="IPR016177">
    <property type="entry name" value="DNA-bd_dom_sf"/>
</dbReference>
<gene>
    <name evidence="8" type="ORF">SA3R_01425</name>
</gene>
<dbReference type="GO" id="GO:0008907">
    <property type="term" value="F:integrase activity"/>
    <property type="evidence" value="ECO:0007669"/>
    <property type="project" value="InterPro"/>
</dbReference>
<protein>
    <submittedName>
        <fullName evidence="8">Integrase</fullName>
    </submittedName>
</protein>
<dbReference type="PANTHER" id="PTHR30629:SF2">
    <property type="entry name" value="PROPHAGE INTEGRASE INTS-RELATED"/>
    <property type="match status" value="1"/>
</dbReference>
<dbReference type="PROSITE" id="PS51900">
    <property type="entry name" value="CB"/>
    <property type="match status" value="1"/>
</dbReference>
<evidence type="ECO:0000256" key="4">
    <source>
        <dbReference type="ARBA" id="ARBA00023172"/>
    </source>
</evidence>
<dbReference type="GO" id="GO:0006310">
    <property type="term" value="P:DNA recombination"/>
    <property type="evidence" value="ECO:0007669"/>
    <property type="project" value="UniProtKB-KW"/>
</dbReference>
<keyword evidence="4" id="KW-0233">DNA recombination</keyword>
<dbReference type="Pfam" id="PF00589">
    <property type="entry name" value="Phage_integrase"/>
    <property type="match status" value="1"/>
</dbReference>
<keyword evidence="3 5" id="KW-0238">DNA-binding</keyword>
<dbReference type="PANTHER" id="PTHR30629">
    <property type="entry name" value="PROPHAGE INTEGRASE"/>
    <property type="match status" value="1"/>
</dbReference>
<dbReference type="Pfam" id="PF22022">
    <property type="entry name" value="Phage_int_M"/>
    <property type="match status" value="1"/>
</dbReference>
<dbReference type="InterPro" id="IPR002104">
    <property type="entry name" value="Integrase_catalytic"/>
</dbReference>
<dbReference type="Proteomes" id="UP000071979">
    <property type="component" value="Unassembled WGS sequence"/>
</dbReference>
<proteinExistence type="inferred from homology"/>
<sequence length="361" mass="41564">MAKRPESYDANLPRNLTYRRARKTYHWRNPHTGKEYSLGNVSRREAIAQAIEANHYLDRNYVPSALLNKLQARPVMTVSEWLSSYEAILVRRNVKPVTLRLRKYQLNAIGKSLGALAMTAVTTRDIALFLEVYVTENKQTMASILRSVLNDVFREAIVAGLIERNPVEPTRAKQPRVQRSRLSIEQFRMMLEAVRGSEPWFHCALLVALVTAQRREDITRMKFPDVRDGRLFITQSKKGNKLAIPVDLALPDIGMTLNDVIEVCRRNNPSQHFIYSATRRHGRRPGPVRPENLTQAFTRARTRCGLDEADNPPTFHEIRSLSGRLYEAHYGEEFAQRLLGHKNLSMTQKYLDPRGDEYILI</sequence>
<dbReference type="AlphaFoldDB" id="A0A8E1S265"/>
<dbReference type="Pfam" id="PF09003">
    <property type="entry name" value="Arm-DNA-bind_1"/>
    <property type="match status" value="1"/>
</dbReference>
<dbReference type="InterPro" id="IPR013762">
    <property type="entry name" value="Integrase-like_cat_sf"/>
</dbReference>
<dbReference type="Gene3D" id="1.10.150.130">
    <property type="match status" value="1"/>
</dbReference>
<dbReference type="SUPFAM" id="SSF56349">
    <property type="entry name" value="DNA breaking-rejoining enzymes"/>
    <property type="match status" value="1"/>
</dbReference>
<keyword evidence="2" id="KW-0229">DNA integration</keyword>
<dbReference type="InterPro" id="IPR050808">
    <property type="entry name" value="Phage_Integrase"/>
</dbReference>
<dbReference type="InterPro" id="IPR011010">
    <property type="entry name" value="DNA_brk_join_enz"/>
</dbReference>
<feature type="domain" description="Tyr recombinase" evidence="6">
    <location>
        <begin position="177"/>
        <end position="361"/>
    </location>
</feature>
<dbReference type="Gene3D" id="1.10.443.10">
    <property type="entry name" value="Intergrase catalytic core"/>
    <property type="match status" value="1"/>
</dbReference>
<name>A0A8E1S265_9GAMM</name>